<evidence type="ECO:0000256" key="4">
    <source>
        <dbReference type="ARBA" id="ARBA00012949"/>
    </source>
</evidence>
<dbReference type="EMBL" id="JAGIZB010000041">
    <property type="protein sequence ID" value="MBP0447550.1"/>
    <property type="molecule type" value="Genomic_DNA"/>
</dbReference>
<dbReference type="NCBIfam" id="TIGR02891">
    <property type="entry name" value="CtaD_CoxA"/>
    <property type="match status" value="1"/>
</dbReference>
<evidence type="ECO:0000256" key="13">
    <source>
        <dbReference type="ARBA" id="ARBA00022989"/>
    </source>
</evidence>
<feature type="transmembrane region" description="Helical" evidence="20">
    <location>
        <begin position="135"/>
        <end position="158"/>
    </location>
</feature>
<evidence type="ECO:0000256" key="15">
    <source>
        <dbReference type="ARBA" id="ARBA00023008"/>
    </source>
</evidence>
<evidence type="ECO:0000256" key="19">
    <source>
        <dbReference type="SAM" id="MobiDB-lite"/>
    </source>
</evidence>
<dbReference type="PANTHER" id="PTHR10422:SF35">
    <property type="entry name" value="CYTOCHROME BO(3) UBIQUINOL OXIDASE SUBUNIT 1"/>
    <property type="match status" value="1"/>
</dbReference>
<evidence type="ECO:0000256" key="9">
    <source>
        <dbReference type="ARBA" id="ARBA00022692"/>
    </source>
</evidence>
<reference evidence="22 23" key="1">
    <citation type="submission" date="2021-03" db="EMBL/GenBank/DDBJ databases">
        <authorList>
            <person name="So Y."/>
        </authorList>
    </citation>
    <scope>NUCLEOTIDE SEQUENCE [LARGE SCALE GENOMIC DNA]</scope>
    <source>
        <strain evidence="22 23">SSH11</strain>
    </source>
</reference>
<evidence type="ECO:0000256" key="18">
    <source>
        <dbReference type="RuleBase" id="RU000370"/>
    </source>
</evidence>
<accession>A0ABS4ALY5</accession>
<keyword evidence="12 18" id="KW-0249">Electron transport</keyword>
<evidence type="ECO:0000256" key="5">
    <source>
        <dbReference type="ARBA" id="ARBA00022448"/>
    </source>
</evidence>
<keyword evidence="9 18" id="KW-0812">Transmembrane</keyword>
<evidence type="ECO:0000256" key="20">
    <source>
        <dbReference type="SAM" id="Phobius"/>
    </source>
</evidence>
<feature type="transmembrane region" description="Helical" evidence="20">
    <location>
        <begin position="299"/>
        <end position="324"/>
    </location>
</feature>
<feature type="transmembrane region" description="Helical" evidence="20">
    <location>
        <begin position="863"/>
        <end position="881"/>
    </location>
</feature>
<evidence type="ECO:0000256" key="7">
    <source>
        <dbReference type="ARBA" id="ARBA00022617"/>
    </source>
</evidence>
<evidence type="ECO:0000256" key="14">
    <source>
        <dbReference type="ARBA" id="ARBA00023004"/>
    </source>
</evidence>
<feature type="transmembrane region" description="Helical" evidence="20">
    <location>
        <begin position="443"/>
        <end position="466"/>
    </location>
</feature>
<feature type="region of interest" description="Disordered" evidence="19">
    <location>
        <begin position="37"/>
        <end position="57"/>
    </location>
</feature>
<dbReference type="Pfam" id="PF00115">
    <property type="entry name" value="COX1"/>
    <property type="match status" value="1"/>
</dbReference>
<comment type="pathway">
    <text evidence="2">Energy metabolism; oxidative phosphorylation.</text>
</comment>
<dbReference type="PROSITE" id="PS00077">
    <property type="entry name" value="COX1_CUB"/>
    <property type="match status" value="1"/>
</dbReference>
<feature type="compositionally biased region" description="Pro residues" evidence="19">
    <location>
        <begin position="38"/>
        <end position="57"/>
    </location>
</feature>
<keyword evidence="6" id="KW-1003">Cell membrane</keyword>
<feature type="transmembrane region" description="Helical" evidence="20">
    <location>
        <begin position="657"/>
        <end position="675"/>
    </location>
</feature>
<feature type="transmembrane region" description="Helical" evidence="20">
    <location>
        <begin position="749"/>
        <end position="768"/>
    </location>
</feature>
<dbReference type="InterPro" id="IPR013833">
    <property type="entry name" value="Cyt_c_oxidase_su3_a-hlx"/>
</dbReference>
<feature type="transmembrane region" description="Helical" evidence="20">
    <location>
        <begin position="478"/>
        <end position="500"/>
    </location>
</feature>
<evidence type="ECO:0000256" key="11">
    <source>
        <dbReference type="ARBA" id="ARBA00022967"/>
    </source>
</evidence>
<dbReference type="Gene3D" id="1.20.120.80">
    <property type="entry name" value="Cytochrome c oxidase, subunit III, four-helix bundle"/>
    <property type="match status" value="1"/>
</dbReference>
<keyword evidence="8 18" id="KW-0679">Respiratory chain</keyword>
<dbReference type="Gene3D" id="1.20.210.10">
    <property type="entry name" value="Cytochrome c oxidase-like, subunit I domain"/>
    <property type="match status" value="1"/>
</dbReference>
<feature type="transmembrane region" description="Helical" evidence="20">
    <location>
        <begin position="215"/>
        <end position="239"/>
    </location>
</feature>
<dbReference type="SUPFAM" id="SSF81452">
    <property type="entry name" value="Cytochrome c oxidase subunit III-like"/>
    <property type="match status" value="1"/>
</dbReference>
<evidence type="ECO:0000256" key="12">
    <source>
        <dbReference type="ARBA" id="ARBA00022982"/>
    </source>
</evidence>
<feature type="transmembrane region" description="Helical" evidence="20">
    <location>
        <begin position="707"/>
        <end position="734"/>
    </location>
</feature>
<feature type="transmembrane region" description="Helical" evidence="20">
    <location>
        <begin position="520"/>
        <end position="544"/>
    </location>
</feature>
<dbReference type="InterPro" id="IPR023616">
    <property type="entry name" value="Cyt_c_oxase-like_su1_dom"/>
</dbReference>
<feature type="transmembrane region" description="Helical" evidence="20">
    <location>
        <begin position="634"/>
        <end position="651"/>
    </location>
</feature>
<dbReference type="InterPro" id="IPR036927">
    <property type="entry name" value="Cyt_c_oxase-like_su1_sf"/>
</dbReference>
<evidence type="ECO:0000256" key="17">
    <source>
        <dbReference type="ARBA" id="ARBA00047816"/>
    </source>
</evidence>
<evidence type="ECO:0000256" key="2">
    <source>
        <dbReference type="ARBA" id="ARBA00004673"/>
    </source>
</evidence>
<feature type="transmembrane region" description="Helical" evidence="20">
    <location>
        <begin position="251"/>
        <end position="279"/>
    </location>
</feature>
<feature type="transmembrane region" description="Helical" evidence="20">
    <location>
        <begin position="780"/>
        <end position="803"/>
    </location>
</feature>
<evidence type="ECO:0000256" key="3">
    <source>
        <dbReference type="ARBA" id="ARBA00009578"/>
    </source>
</evidence>
<keyword evidence="16 20" id="KW-0472">Membrane</keyword>
<dbReference type="InterPro" id="IPR023615">
    <property type="entry name" value="Cyt_c_Oxase_su1_BS"/>
</dbReference>
<keyword evidence="10" id="KW-0479">Metal-binding</keyword>
<dbReference type="PANTHER" id="PTHR10422">
    <property type="entry name" value="CYTOCHROME C OXIDASE SUBUNIT 1"/>
    <property type="match status" value="1"/>
</dbReference>
<dbReference type="InterPro" id="IPR000883">
    <property type="entry name" value="Cyt_C_Oxase_1"/>
</dbReference>
<organism evidence="22 23">
    <name type="scientific">Pararoseomonas baculiformis</name>
    <dbReference type="NCBI Taxonomy" id="2820812"/>
    <lineage>
        <taxon>Bacteria</taxon>
        <taxon>Pseudomonadati</taxon>
        <taxon>Pseudomonadota</taxon>
        <taxon>Alphaproteobacteria</taxon>
        <taxon>Acetobacterales</taxon>
        <taxon>Acetobacteraceae</taxon>
        <taxon>Pararoseomonas</taxon>
    </lineage>
</organism>
<dbReference type="PRINTS" id="PR01165">
    <property type="entry name" value="CYCOXIDASEI"/>
</dbReference>
<keyword evidence="13 20" id="KW-1133">Transmembrane helix</keyword>
<comment type="catalytic activity">
    <reaction evidence="17">
        <text>4 Fe(II)-[cytochrome c] + O2 + 8 H(+)(in) = 4 Fe(III)-[cytochrome c] + 2 H2O + 4 H(+)(out)</text>
        <dbReference type="Rhea" id="RHEA:11436"/>
        <dbReference type="Rhea" id="RHEA-COMP:10350"/>
        <dbReference type="Rhea" id="RHEA-COMP:14399"/>
        <dbReference type="ChEBI" id="CHEBI:15377"/>
        <dbReference type="ChEBI" id="CHEBI:15378"/>
        <dbReference type="ChEBI" id="CHEBI:15379"/>
        <dbReference type="ChEBI" id="CHEBI:29033"/>
        <dbReference type="ChEBI" id="CHEBI:29034"/>
        <dbReference type="EC" id="7.1.1.9"/>
    </reaction>
</comment>
<comment type="similarity">
    <text evidence="3 18">Belongs to the heme-copper respiratory oxidase family.</text>
</comment>
<feature type="transmembrane region" description="Helical" evidence="20">
    <location>
        <begin position="823"/>
        <end position="842"/>
    </location>
</feature>
<gene>
    <name evidence="22" type="primary">ctaD</name>
    <name evidence="22" type="ORF">J8J14_22585</name>
</gene>
<feature type="domain" description="Cytochrome oxidase subunit I profile" evidence="21">
    <location>
        <begin position="69"/>
        <end position="594"/>
    </location>
</feature>
<evidence type="ECO:0000256" key="16">
    <source>
        <dbReference type="ARBA" id="ARBA00023136"/>
    </source>
</evidence>
<protein>
    <recommendedName>
        <fullName evidence="4">cytochrome-c oxidase</fullName>
        <ecNumber evidence="4">7.1.1.9</ecNumber>
    </recommendedName>
</protein>
<sequence length="886" mass="97353">MDRGRAGPEARGQHAILQRRARWPRAACRLRLAGEPAVTPPADPLSPDAPLPNPLPRPEGEVEKLKEIWKTPFGWRFPTVVNNNWIGVLYVGTALLFFVLAGILALVMRLQLAVPGNAILDHETYNQFFTTHGTIMMFLFAVPAMEAMGVYLLPAMLAARDLPFPRLSAYAYWAYLIGGLFFFGSLFFGLAPNTGWYMYPPLTSKPYSPGINADFWLLGIGFIEISAIAGAIEIIVGILRNRAPGMTLARMPLFCWAMLVFAAMIVFAFPAIIWATILLELERAFDWPFFLPDRGGDPLLWQHLFWFFGHPEVYIIFLPAAGMVSMIIPTMARTPLVGYGLVAMALVATGFLSFGLWVHHMYTTGIPQLSLSFFSSASFAVTVPTGVQVFAWLATLAVGRRVTLNVPTLYMLGFLFIFVLGGLTGVMVAVVPFDWQAHDTYFIVAHLHYVLIGGMVFPLLGALYYWAPTAGRKLSDRLGRWSFWLLFGGINLTFFPMHLSGLRGMPRRVYTYPSGMGLEWPNLISSIGAFVAAVGVACVVVDLLRNFRMETGGGGGGNPWSAGTLEWLPNDTYAARSIPRVHGREPLWENPRLTEEVEQGRHFLPGTVTGRRETIVTSPVAAVPQYVQVIPGPSWAHVVAAAGTAGLFTMLTIQLVWLALAFGALAVLATLWWLWTGTDYGPLRDDAEIGGGLRVPVYLAGPDSTAWWAMIVLLLVDGTVFACLLFTHGFLWLVNPEGWPPPGTPLPHAVWPLFSAMGYTGSAVLLWLADRALGHGRAGVILPAVLLALPLLLLGFGADLWGYWSAGLRPTTHSFASSVYANLFWQGLHAAIVFVMALYLAARRLAGMVDPVRRVTFDCVRLFWLYAATQGLAGLVLTHLVPHALR</sequence>
<dbReference type="InterPro" id="IPR014241">
    <property type="entry name" value="Cyt_c_oxidase_su1_bac"/>
</dbReference>
<comment type="caution">
    <text evidence="22">The sequence shown here is derived from an EMBL/GenBank/DDBJ whole genome shotgun (WGS) entry which is preliminary data.</text>
</comment>
<proteinExistence type="inferred from homology"/>
<feature type="transmembrane region" description="Helical" evidence="20">
    <location>
        <begin position="336"/>
        <end position="357"/>
    </location>
</feature>
<dbReference type="SUPFAM" id="SSF81442">
    <property type="entry name" value="Cytochrome c oxidase subunit I-like"/>
    <property type="match status" value="1"/>
</dbReference>
<evidence type="ECO:0000313" key="22">
    <source>
        <dbReference type="EMBL" id="MBP0447550.1"/>
    </source>
</evidence>
<evidence type="ECO:0000256" key="6">
    <source>
        <dbReference type="ARBA" id="ARBA00022475"/>
    </source>
</evidence>
<evidence type="ECO:0000256" key="1">
    <source>
        <dbReference type="ARBA" id="ARBA00004651"/>
    </source>
</evidence>
<feature type="transmembrane region" description="Helical" evidence="20">
    <location>
        <begin position="170"/>
        <end position="191"/>
    </location>
</feature>
<keyword evidence="7 18" id="KW-0349">Heme</keyword>
<evidence type="ECO:0000256" key="8">
    <source>
        <dbReference type="ARBA" id="ARBA00022660"/>
    </source>
</evidence>
<dbReference type="EC" id="7.1.1.9" evidence="4"/>
<keyword evidence="23" id="KW-1185">Reference proteome</keyword>
<comment type="subcellular location">
    <subcellularLocation>
        <location evidence="1">Cell membrane</location>
        <topology evidence="1">Multi-pass membrane protein</topology>
    </subcellularLocation>
</comment>
<dbReference type="PROSITE" id="PS50855">
    <property type="entry name" value="COX1"/>
    <property type="match status" value="1"/>
</dbReference>
<evidence type="ECO:0000256" key="10">
    <source>
        <dbReference type="ARBA" id="ARBA00022723"/>
    </source>
</evidence>
<dbReference type="InterPro" id="IPR035973">
    <property type="entry name" value="Cyt_c_oxidase_su3-like_sf"/>
</dbReference>
<evidence type="ECO:0000259" key="21">
    <source>
        <dbReference type="PROSITE" id="PS50855"/>
    </source>
</evidence>
<feature type="transmembrane region" description="Helical" evidence="20">
    <location>
        <begin position="409"/>
        <end position="431"/>
    </location>
</feature>
<dbReference type="Proteomes" id="UP000681594">
    <property type="component" value="Unassembled WGS sequence"/>
</dbReference>
<feature type="transmembrane region" description="Helical" evidence="20">
    <location>
        <begin position="377"/>
        <end position="397"/>
    </location>
</feature>
<keyword evidence="15" id="KW-0186">Copper</keyword>
<name>A0ABS4ALY5_9PROT</name>
<keyword evidence="14" id="KW-0408">Iron</keyword>
<keyword evidence="11" id="KW-1278">Translocase</keyword>
<keyword evidence="5 18" id="KW-0813">Transport</keyword>
<evidence type="ECO:0000313" key="23">
    <source>
        <dbReference type="Proteomes" id="UP000681594"/>
    </source>
</evidence>
<feature type="transmembrane region" description="Helical" evidence="20">
    <location>
        <begin position="85"/>
        <end position="107"/>
    </location>
</feature>